<dbReference type="EMBL" id="JAYRBN010000075">
    <property type="protein sequence ID" value="KAL2732268.1"/>
    <property type="molecule type" value="Genomic_DNA"/>
</dbReference>
<dbReference type="AlphaFoldDB" id="A0ABD2BHM2"/>
<comment type="caution">
    <text evidence="1">The sequence shown here is derived from an EMBL/GenBank/DDBJ whole genome shotgun (WGS) entry which is preliminary data.</text>
</comment>
<proteinExistence type="predicted"/>
<evidence type="ECO:0000313" key="1">
    <source>
        <dbReference type="EMBL" id="KAL2732268.1"/>
    </source>
</evidence>
<evidence type="ECO:0000313" key="2">
    <source>
        <dbReference type="Proteomes" id="UP001607303"/>
    </source>
</evidence>
<organism evidence="1 2">
    <name type="scientific">Vespula maculifrons</name>
    <name type="common">Eastern yellow jacket</name>
    <name type="synonym">Wasp</name>
    <dbReference type="NCBI Taxonomy" id="7453"/>
    <lineage>
        <taxon>Eukaryota</taxon>
        <taxon>Metazoa</taxon>
        <taxon>Ecdysozoa</taxon>
        <taxon>Arthropoda</taxon>
        <taxon>Hexapoda</taxon>
        <taxon>Insecta</taxon>
        <taxon>Pterygota</taxon>
        <taxon>Neoptera</taxon>
        <taxon>Endopterygota</taxon>
        <taxon>Hymenoptera</taxon>
        <taxon>Apocrita</taxon>
        <taxon>Aculeata</taxon>
        <taxon>Vespoidea</taxon>
        <taxon>Vespidae</taxon>
        <taxon>Vespinae</taxon>
        <taxon>Vespula</taxon>
    </lineage>
</organism>
<sequence length="260" mass="28638">MACTGLYLINTIPWSLSSLRLAFKDIVPIKSAEENPNISRNSLGVVSLLQKPLVRSSASKVNLDIRGKLMAFLLDSCLLLLSSSILKDAAVSSFFISPAALSLLVLDILHNAKLYIVHTVPAKQVIHQNGTLDNMDQLLSALSFILHIKTADPCRTLFTSLRGVEQTLGVCGFVHSYPSILYSCLRFTGELYAVIGREEILVAPLLQCIGSNSPSSGTILIFLQDRSEKISILIPRYLLFFLKPNHISSIEYTGLKDIEY</sequence>
<protein>
    <submittedName>
        <fullName evidence="1">Uncharacterized protein</fullName>
    </submittedName>
</protein>
<gene>
    <name evidence="1" type="ORF">V1477_014509</name>
</gene>
<keyword evidence="2" id="KW-1185">Reference proteome</keyword>
<name>A0ABD2BHM2_VESMC</name>
<reference evidence="1 2" key="1">
    <citation type="journal article" date="2024" name="Ann. Entomol. Soc. Am.">
        <title>Genomic analyses of the southern and eastern yellowjacket wasps (Hymenoptera: Vespidae) reveal evolutionary signatures of social life.</title>
        <authorList>
            <person name="Catto M.A."/>
            <person name="Caine P.B."/>
            <person name="Orr S.E."/>
            <person name="Hunt B.G."/>
            <person name="Goodisman M.A.D."/>
        </authorList>
    </citation>
    <scope>NUCLEOTIDE SEQUENCE [LARGE SCALE GENOMIC DNA]</scope>
    <source>
        <strain evidence="1">232</strain>
        <tissue evidence="1">Head and thorax</tissue>
    </source>
</reference>
<dbReference type="Proteomes" id="UP001607303">
    <property type="component" value="Unassembled WGS sequence"/>
</dbReference>
<accession>A0ABD2BHM2</accession>